<dbReference type="SMART" id="SM01178">
    <property type="entry name" value="DUF4217"/>
    <property type="match status" value="1"/>
</dbReference>
<dbReference type="GO" id="GO:0006364">
    <property type="term" value="P:rRNA processing"/>
    <property type="evidence" value="ECO:0007669"/>
    <property type="project" value="UniProtKB-KW"/>
</dbReference>
<evidence type="ECO:0000256" key="10">
    <source>
        <dbReference type="PROSITE-ProRule" id="PRU00552"/>
    </source>
</evidence>
<evidence type="ECO:0000256" key="6">
    <source>
        <dbReference type="ARBA" id="ARBA00022806"/>
    </source>
</evidence>
<evidence type="ECO:0000256" key="8">
    <source>
        <dbReference type="ARBA" id="ARBA00022884"/>
    </source>
</evidence>
<dbReference type="InterPro" id="IPR027417">
    <property type="entry name" value="P-loop_NTPase"/>
</dbReference>
<comment type="function">
    <text evidence="11">RNA helicase.</text>
</comment>
<dbReference type="SMART" id="SM00487">
    <property type="entry name" value="DEXDc"/>
    <property type="match status" value="1"/>
</dbReference>
<evidence type="ECO:0000256" key="3">
    <source>
        <dbReference type="ARBA" id="ARBA00022552"/>
    </source>
</evidence>
<gene>
    <name evidence="16" type="ORF">BRETT_001989</name>
</gene>
<keyword evidence="6 11" id="KW-0347">Helicase</keyword>
<keyword evidence="4 11" id="KW-0547">Nucleotide-binding</keyword>
<evidence type="ECO:0000256" key="7">
    <source>
        <dbReference type="ARBA" id="ARBA00022840"/>
    </source>
</evidence>
<dbReference type="AlphaFoldDB" id="A0A871RCE8"/>
<dbReference type="PANTHER" id="PTHR24031">
    <property type="entry name" value="RNA HELICASE"/>
    <property type="match status" value="1"/>
</dbReference>
<evidence type="ECO:0000256" key="5">
    <source>
        <dbReference type="ARBA" id="ARBA00022801"/>
    </source>
</evidence>
<accession>A0A871RCE8</accession>
<evidence type="ECO:0000256" key="4">
    <source>
        <dbReference type="ARBA" id="ARBA00022741"/>
    </source>
</evidence>
<dbReference type="RefSeq" id="XP_041138318.1">
    <property type="nucleotide sequence ID" value="XM_041280527.1"/>
</dbReference>
<feature type="domain" description="Helicase ATP-binding" evidence="13">
    <location>
        <begin position="74"/>
        <end position="248"/>
    </location>
</feature>
<dbReference type="InterPro" id="IPR014014">
    <property type="entry name" value="RNA_helicase_DEAD_Q_motif"/>
</dbReference>
<evidence type="ECO:0000259" key="13">
    <source>
        <dbReference type="PROSITE" id="PS51192"/>
    </source>
</evidence>
<evidence type="ECO:0000259" key="14">
    <source>
        <dbReference type="PROSITE" id="PS51194"/>
    </source>
</evidence>
<evidence type="ECO:0000313" key="16">
    <source>
        <dbReference type="EMBL" id="QOU21825.1"/>
    </source>
</evidence>
<feature type="compositionally biased region" description="Polar residues" evidence="12">
    <location>
        <begin position="711"/>
        <end position="722"/>
    </location>
</feature>
<comment type="catalytic activity">
    <reaction evidence="11">
        <text>ATP + H2O = ADP + phosphate + H(+)</text>
        <dbReference type="Rhea" id="RHEA:13065"/>
        <dbReference type="ChEBI" id="CHEBI:15377"/>
        <dbReference type="ChEBI" id="CHEBI:15378"/>
        <dbReference type="ChEBI" id="CHEBI:30616"/>
        <dbReference type="ChEBI" id="CHEBI:43474"/>
        <dbReference type="ChEBI" id="CHEBI:456216"/>
        <dbReference type="EC" id="3.6.4.13"/>
    </reaction>
</comment>
<reference evidence="16" key="2">
    <citation type="journal article" name="BMC Genomics">
        <title>New genome assemblies reveal patterns of domestication and adaptation across Brettanomyces (Dekkera) species.</title>
        <authorList>
            <person name="Roach M.J."/>
            <person name="Borneman A.R."/>
        </authorList>
    </citation>
    <scope>NUCLEOTIDE SEQUENCE</scope>
    <source>
        <strain evidence="16">UCD 2041</strain>
    </source>
</reference>
<reference evidence="16" key="1">
    <citation type="submission" date="2020-10" db="EMBL/GenBank/DDBJ databases">
        <authorList>
            <person name="Palmer J.M."/>
        </authorList>
    </citation>
    <scope>NUCLEOTIDE SEQUENCE</scope>
    <source>
        <strain evidence="16">UCD 2041</strain>
    </source>
</reference>
<dbReference type="SUPFAM" id="SSF52540">
    <property type="entry name" value="P-loop containing nucleoside triphosphate hydrolases"/>
    <property type="match status" value="2"/>
</dbReference>
<feature type="compositionally biased region" description="Acidic residues" evidence="12">
    <location>
        <begin position="754"/>
        <end position="767"/>
    </location>
</feature>
<dbReference type="OrthoDB" id="10259640at2759"/>
<feature type="domain" description="DEAD-box RNA helicase Q" evidence="15">
    <location>
        <begin position="43"/>
        <end position="71"/>
    </location>
</feature>
<keyword evidence="8 11" id="KW-0694">RNA-binding</keyword>
<protein>
    <recommendedName>
        <fullName evidence="11">ATP-dependent RNA helicase</fullName>
        <ecNumber evidence="11">3.6.4.13</ecNumber>
    </recommendedName>
</protein>
<dbReference type="PROSITE" id="PS51195">
    <property type="entry name" value="Q_MOTIF"/>
    <property type="match status" value="1"/>
</dbReference>
<dbReference type="GeneID" id="64573913"/>
<feature type="compositionally biased region" description="Basic and acidic residues" evidence="12">
    <location>
        <begin position="656"/>
        <end position="676"/>
    </location>
</feature>
<keyword evidence="9" id="KW-0539">Nucleus</keyword>
<dbReference type="PROSITE" id="PS51194">
    <property type="entry name" value="HELICASE_CTER"/>
    <property type="match status" value="1"/>
</dbReference>
<evidence type="ECO:0000256" key="11">
    <source>
        <dbReference type="RuleBase" id="RU365068"/>
    </source>
</evidence>
<dbReference type="PROSITE" id="PS51192">
    <property type="entry name" value="HELICASE_ATP_BIND_1"/>
    <property type="match status" value="1"/>
</dbReference>
<comment type="domain">
    <text evidence="11">The Q motif is unique to and characteristic of the DEAD box family of RNA helicases and controls ATP binding and hydrolysis.</text>
</comment>
<feature type="region of interest" description="Disordered" evidence="12">
    <location>
        <begin position="656"/>
        <end position="807"/>
    </location>
</feature>
<dbReference type="CDD" id="cd18787">
    <property type="entry name" value="SF2_C_DEAD"/>
    <property type="match status" value="1"/>
</dbReference>
<dbReference type="PROSITE" id="PS00039">
    <property type="entry name" value="DEAD_ATP_HELICASE"/>
    <property type="match status" value="1"/>
</dbReference>
<name>A0A871RCE8_DEKBR</name>
<dbReference type="GO" id="GO:0005524">
    <property type="term" value="F:ATP binding"/>
    <property type="evidence" value="ECO:0007669"/>
    <property type="project" value="UniProtKB-UniRule"/>
</dbReference>
<organism evidence="16 17">
    <name type="scientific">Dekkera bruxellensis</name>
    <name type="common">Brettanomyces custersii</name>
    <dbReference type="NCBI Taxonomy" id="5007"/>
    <lineage>
        <taxon>Eukaryota</taxon>
        <taxon>Fungi</taxon>
        <taxon>Dikarya</taxon>
        <taxon>Ascomycota</taxon>
        <taxon>Saccharomycotina</taxon>
        <taxon>Pichiomycetes</taxon>
        <taxon>Pichiales</taxon>
        <taxon>Pichiaceae</taxon>
        <taxon>Brettanomyces</taxon>
    </lineage>
</organism>
<keyword evidence="2" id="KW-0690">Ribosome biogenesis</keyword>
<keyword evidence="7 11" id="KW-0067">ATP-binding</keyword>
<dbReference type="KEGG" id="bbrx:BRETT_001989"/>
<evidence type="ECO:0000259" key="15">
    <source>
        <dbReference type="PROSITE" id="PS51195"/>
    </source>
</evidence>
<feature type="short sequence motif" description="Q motif" evidence="10">
    <location>
        <begin position="43"/>
        <end position="71"/>
    </location>
</feature>
<dbReference type="Pfam" id="PF13959">
    <property type="entry name" value="CTE_SPB4"/>
    <property type="match status" value="1"/>
</dbReference>
<dbReference type="GO" id="GO:0005730">
    <property type="term" value="C:nucleolus"/>
    <property type="evidence" value="ECO:0007669"/>
    <property type="project" value="UniProtKB-SubCell"/>
</dbReference>
<evidence type="ECO:0000313" key="17">
    <source>
        <dbReference type="Proteomes" id="UP000663131"/>
    </source>
</evidence>
<dbReference type="GO" id="GO:0016787">
    <property type="term" value="F:hydrolase activity"/>
    <property type="evidence" value="ECO:0007669"/>
    <property type="project" value="UniProtKB-KW"/>
</dbReference>
<dbReference type="InterPro" id="IPR011545">
    <property type="entry name" value="DEAD/DEAH_box_helicase_dom"/>
</dbReference>
<dbReference type="GO" id="GO:0003724">
    <property type="term" value="F:RNA helicase activity"/>
    <property type="evidence" value="ECO:0007669"/>
    <property type="project" value="UniProtKB-EC"/>
</dbReference>
<feature type="domain" description="Helicase C-terminal" evidence="14">
    <location>
        <begin position="261"/>
        <end position="433"/>
    </location>
</feature>
<comment type="similarity">
    <text evidence="11">Belongs to the DEAD box helicase family.</text>
</comment>
<dbReference type="Pfam" id="PF00271">
    <property type="entry name" value="Helicase_C"/>
    <property type="match status" value="1"/>
</dbReference>
<proteinExistence type="inferred from homology"/>
<evidence type="ECO:0000256" key="9">
    <source>
        <dbReference type="ARBA" id="ARBA00023242"/>
    </source>
</evidence>
<dbReference type="Pfam" id="PF00270">
    <property type="entry name" value="DEAD"/>
    <property type="match status" value="1"/>
</dbReference>
<dbReference type="InterPro" id="IPR014001">
    <property type="entry name" value="Helicase_ATP-bd"/>
</dbReference>
<dbReference type="EC" id="3.6.4.13" evidence="11"/>
<evidence type="ECO:0000256" key="1">
    <source>
        <dbReference type="ARBA" id="ARBA00004604"/>
    </source>
</evidence>
<dbReference type="CDD" id="cd17941">
    <property type="entry name" value="DEADc_DDX10"/>
    <property type="match status" value="1"/>
</dbReference>
<sequence length="807" mass="92239">MAKHPHSISRRDRRRFHKKHFEKLKELQEEAESFDPKDHPNLSKFSDLPLTEEMQKGLQESGFIDITDIQREAIPICLKGQDILGAAKTGSGKTLAFLVPILERLTYDKWDEMDGVGALIISPTRELAVQTYEVLLKIGKYCSLSAGLVIGGKDYKFERERIGRINILVGTPGRILQHMDESASLKLDNLHMLVFDEADRILDMGFKKTIDSILSELPPERQTMLFSATQTKSVKDLARLSLVNPKYISTSADNESLTPESLDQYYVSTELYEKVDLLWSFIKSHLKSKILVFFSSSKQVHFTYESFRKLRPGIQLLKLHGRQKEKARLETTTAFTHASHCCLFATDVVARGLDFPAVDWVIQVDCPEDAATYVHRVGRSARFGRSGKSMLMLLPSEEKPYLQRLSTKRIEVMKLKVKGSKKKSIRSQLQSLCFESPELKYLGQKAFVSYCKSIFVQKDKDVFDLTKLPLQKFAASLGLPGTPNVKFLKRAQEGKVLSESELLKMKKKKNASRKLRLLATADENGDIKDDKKSRTKYDKMFERKNQSVLSEHYLQMTEDTAGKKDGNDDDEFLTVRRKMSEVDDEELPMLEYNATSKRAIKRATSKKLSAKLKGKGSKMVFDDSGNAHPVYELQNMKDVEKEGPVDQLKEKFLKEERNKLETADVEDKNVAKERRAEKKRRRKEIERMAKEAEEDDEVHTYVVLGNENEDNQASSAEESQSGVEDDVPDLDRDLAIGAKEEEELEEKQRKRSAEDEESEEEEKEEAEPPSKRARIPNEDEEEDDVIEMEKPEGITDLEALSEKLINE</sequence>
<keyword evidence="3" id="KW-0698">rRNA processing</keyword>
<evidence type="ECO:0000256" key="12">
    <source>
        <dbReference type="SAM" id="MobiDB-lite"/>
    </source>
</evidence>
<dbReference type="InterPro" id="IPR000629">
    <property type="entry name" value="RNA-helicase_DEAD-box_CS"/>
</dbReference>
<dbReference type="Gene3D" id="3.40.50.300">
    <property type="entry name" value="P-loop containing nucleotide triphosphate hydrolases"/>
    <property type="match status" value="2"/>
</dbReference>
<dbReference type="InterPro" id="IPR001650">
    <property type="entry name" value="Helicase_C-like"/>
</dbReference>
<comment type="subcellular location">
    <subcellularLocation>
        <location evidence="1">Nucleus</location>
        <location evidence="1">Nucleolus</location>
    </subcellularLocation>
</comment>
<keyword evidence="5 11" id="KW-0378">Hydrolase</keyword>
<evidence type="ECO:0000256" key="2">
    <source>
        <dbReference type="ARBA" id="ARBA00022517"/>
    </source>
</evidence>
<dbReference type="Proteomes" id="UP000663131">
    <property type="component" value="Chromosome 9"/>
</dbReference>
<dbReference type="SMART" id="SM00490">
    <property type="entry name" value="HELICc"/>
    <property type="match status" value="1"/>
</dbReference>
<dbReference type="EMBL" id="CP063137">
    <property type="protein sequence ID" value="QOU21825.1"/>
    <property type="molecule type" value="Genomic_DNA"/>
</dbReference>
<dbReference type="InterPro" id="IPR025313">
    <property type="entry name" value="SPB4-like_CTE"/>
</dbReference>
<dbReference type="GO" id="GO:0003723">
    <property type="term" value="F:RNA binding"/>
    <property type="evidence" value="ECO:0007669"/>
    <property type="project" value="UniProtKB-UniRule"/>
</dbReference>